<keyword evidence="3 4" id="KW-0949">S-adenosyl-L-methionine</keyword>
<dbReference type="OrthoDB" id="9804590at2"/>
<feature type="binding site" evidence="4">
    <location>
        <position position="215"/>
    </location>
    <ligand>
        <name>S-adenosyl-L-methionine</name>
        <dbReference type="ChEBI" id="CHEBI:59789"/>
    </ligand>
</feature>
<dbReference type="PANTHER" id="PTHR11061">
    <property type="entry name" value="RNA M5U METHYLTRANSFERASE"/>
    <property type="match status" value="1"/>
</dbReference>
<dbReference type="PANTHER" id="PTHR11061:SF30">
    <property type="entry name" value="TRNA (URACIL(54)-C(5))-METHYLTRANSFERASE"/>
    <property type="match status" value="1"/>
</dbReference>
<dbReference type="Gene3D" id="2.40.50.1070">
    <property type="match status" value="1"/>
</dbReference>
<proteinExistence type="inferred from homology"/>
<name>A0A3N3ZLY1_9MICC</name>
<feature type="binding site" evidence="4">
    <location>
        <position position="244"/>
    </location>
    <ligand>
        <name>S-adenosyl-L-methionine</name>
        <dbReference type="ChEBI" id="CHEBI:59789"/>
    </ligand>
</feature>
<feature type="compositionally biased region" description="Basic and acidic residues" evidence="6">
    <location>
        <begin position="304"/>
        <end position="321"/>
    </location>
</feature>
<feature type="active site" evidence="5">
    <location>
        <position position="355"/>
    </location>
</feature>
<evidence type="ECO:0000256" key="1">
    <source>
        <dbReference type="ARBA" id="ARBA00022603"/>
    </source>
</evidence>
<evidence type="ECO:0000256" key="5">
    <source>
        <dbReference type="PROSITE-ProRule" id="PRU10015"/>
    </source>
</evidence>
<dbReference type="InterPro" id="IPR030390">
    <property type="entry name" value="MeTrfase_TrmA_AS"/>
</dbReference>
<protein>
    <submittedName>
        <fullName evidence="7">Methyltransferase domain-containing protein</fullName>
    </submittedName>
</protein>
<feature type="active site" description="Nucleophile" evidence="4">
    <location>
        <position position="355"/>
    </location>
</feature>
<organism evidence="7 8">
    <name type="scientific">Kocuria soli</name>
    <dbReference type="NCBI Taxonomy" id="2485125"/>
    <lineage>
        <taxon>Bacteria</taxon>
        <taxon>Bacillati</taxon>
        <taxon>Actinomycetota</taxon>
        <taxon>Actinomycetes</taxon>
        <taxon>Micrococcales</taxon>
        <taxon>Micrococcaceae</taxon>
        <taxon>Kocuria</taxon>
    </lineage>
</organism>
<gene>
    <name evidence="7" type="ORF">EDL96_12970</name>
</gene>
<reference evidence="7 8" key="1">
    <citation type="submission" date="2018-10" db="EMBL/GenBank/DDBJ databases">
        <title>Kocuria sp. M5W7-7, whole genome shotgun sequence.</title>
        <authorList>
            <person name="Tuo L."/>
        </authorList>
    </citation>
    <scope>NUCLEOTIDE SEQUENCE [LARGE SCALE GENOMIC DNA]</scope>
    <source>
        <strain evidence="7 8">M5W7-7</strain>
    </source>
</reference>
<keyword evidence="8" id="KW-1185">Reference proteome</keyword>
<dbReference type="RefSeq" id="WP_123826655.1">
    <property type="nucleotide sequence ID" value="NZ_RKMF01000021.1"/>
</dbReference>
<evidence type="ECO:0000313" key="7">
    <source>
        <dbReference type="EMBL" id="ROZ61602.1"/>
    </source>
</evidence>
<dbReference type="Gene3D" id="3.40.50.150">
    <property type="entry name" value="Vaccinia Virus protein VP39"/>
    <property type="match status" value="1"/>
</dbReference>
<feature type="binding site" evidence="4">
    <location>
        <position position="265"/>
    </location>
    <ligand>
        <name>S-adenosyl-L-methionine</name>
        <dbReference type="ChEBI" id="CHEBI:59789"/>
    </ligand>
</feature>
<dbReference type="EMBL" id="RKMF01000021">
    <property type="protein sequence ID" value="ROZ61602.1"/>
    <property type="molecule type" value="Genomic_DNA"/>
</dbReference>
<dbReference type="InterPro" id="IPR029063">
    <property type="entry name" value="SAM-dependent_MTases_sf"/>
</dbReference>
<dbReference type="SUPFAM" id="SSF53335">
    <property type="entry name" value="S-adenosyl-L-methionine-dependent methyltransferases"/>
    <property type="match status" value="1"/>
</dbReference>
<evidence type="ECO:0000256" key="4">
    <source>
        <dbReference type="PROSITE-ProRule" id="PRU01024"/>
    </source>
</evidence>
<comment type="caution">
    <text evidence="7">The sequence shown here is derived from an EMBL/GenBank/DDBJ whole genome shotgun (WGS) entry which is preliminary data.</text>
</comment>
<accession>A0A3N3ZLY1</accession>
<dbReference type="InterPro" id="IPR030391">
    <property type="entry name" value="MeTrfase_TrmA_CS"/>
</dbReference>
<dbReference type="InterPro" id="IPR010280">
    <property type="entry name" value="U5_MeTrfase_fam"/>
</dbReference>
<dbReference type="Proteomes" id="UP000270616">
    <property type="component" value="Unassembled WGS sequence"/>
</dbReference>
<feature type="binding site" evidence="4">
    <location>
        <position position="328"/>
    </location>
    <ligand>
        <name>S-adenosyl-L-methionine</name>
        <dbReference type="ChEBI" id="CHEBI:59789"/>
    </ligand>
</feature>
<dbReference type="GO" id="GO:0070041">
    <property type="term" value="F:rRNA (uridine-C5-)-methyltransferase activity"/>
    <property type="evidence" value="ECO:0007669"/>
    <property type="project" value="TreeGrafter"/>
</dbReference>
<dbReference type="Pfam" id="PF05958">
    <property type="entry name" value="tRNA_U5-meth_tr"/>
    <property type="match status" value="2"/>
</dbReference>
<dbReference type="PROSITE" id="PS01230">
    <property type="entry name" value="TRMA_1"/>
    <property type="match status" value="1"/>
</dbReference>
<comment type="similarity">
    <text evidence="4">Belongs to the class I-like SAM-binding methyltransferase superfamily. RNA M5U methyltransferase family.</text>
</comment>
<keyword evidence="1 4" id="KW-0489">Methyltransferase</keyword>
<dbReference type="AlphaFoldDB" id="A0A3N3ZLY1"/>
<evidence type="ECO:0000256" key="3">
    <source>
        <dbReference type="ARBA" id="ARBA00022691"/>
    </source>
</evidence>
<evidence type="ECO:0000256" key="6">
    <source>
        <dbReference type="SAM" id="MobiDB-lite"/>
    </source>
</evidence>
<evidence type="ECO:0000256" key="2">
    <source>
        <dbReference type="ARBA" id="ARBA00022679"/>
    </source>
</evidence>
<evidence type="ECO:0000313" key="8">
    <source>
        <dbReference type="Proteomes" id="UP000270616"/>
    </source>
</evidence>
<keyword evidence="2 4" id="KW-0808">Transferase</keyword>
<feature type="region of interest" description="Disordered" evidence="6">
    <location>
        <begin position="300"/>
        <end position="321"/>
    </location>
</feature>
<sequence>MRCHYHDLGLCHSCTLIDQPYALQLASKVEGVRGLLAAARPDLQGIQWLDPVSGPEVGFRNKAKMVVAGTVAEPTLGILNPVGRGVDLRDCPLYPPAVNAALEQVARFVQDLRLLPYDVPKSRGELKHVLLTVSPRNELMLRFVLRSQRQLDRIRENLPHLESELPDLRVVSVNVQPEHKAVLEGPTEIVLTKQESLLMEVNGIPLHLRPRSFFQTNTQVAAALYRRAASWAEDIAADSVLDLYCGVGGFALHLAGAGREVVGVEVSEEAVAAATRSARELGLPDRGVGSARFEVGDATAWGEHTGDDDAGGRDPFQHGEPGRLVVVNPPRRGLGEELSHRLETSMATDLIYSSCNAKTMARDLKRMPSWHPVEAQLLDMFPHTGHYEVAMRLARVS</sequence>
<dbReference type="PROSITE" id="PS01231">
    <property type="entry name" value="TRMA_2"/>
    <property type="match status" value="1"/>
</dbReference>
<dbReference type="PROSITE" id="PS51687">
    <property type="entry name" value="SAM_MT_RNA_M5U"/>
    <property type="match status" value="1"/>
</dbReference>
<dbReference type="GO" id="GO:0070475">
    <property type="term" value="P:rRNA base methylation"/>
    <property type="evidence" value="ECO:0007669"/>
    <property type="project" value="TreeGrafter"/>
</dbReference>